<evidence type="ECO:0000313" key="6">
    <source>
        <dbReference type="EMBL" id="MEJ8826958.1"/>
    </source>
</evidence>
<reference evidence="6 7" key="1">
    <citation type="submission" date="2024-03" db="EMBL/GenBank/DDBJ databases">
        <title>Novel species of the genus Variovorax.</title>
        <authorList>
            <person name="Liu Q."/>
            <person name="Xin Y.-H."/>
        </authorList>
    </citation>
    <scope>NUCLEOTIDE SEQUENCE [LARGE SCALE GENOMIC DNA]</scope>
    <source>
        <strain evidence="6 7">KACC 18501</strain>
    </source>
</reference>
<dbReference type="EC" id="2.1.1.334" evidence="6"/>
<dbReference type="PANTHER" id="PTHR12714:SF24">
    <property type="entry name" value="SLR1182 PROTEIN"/>
    <property type="match status" value="1"/>
</dbReference>
<dbReference type="EC" id="2.1.1.100" evidence="6"/>
<keyword evidence="4 5" id="KW-0472">Membrane</keyword>
<dbReference type="Proteomes" id="UP001363010">
    <property type="component" value="Unassembled WGS sequence"/>
</dbReference>
<gene>
    <name evidence="6" type="ORF">WKW80_34010</name>
</gene>
<feature type="transmembrane region" description="Helical" evidence="5">
    <location>
        <begin position="100"/>
        <end position="123"/>
    </location>
</feature>
<dbReference type="GO" id="GO:0032259">
    <property type="term" value="P:methylation"/>
    <property type="evidence" value="ECO:0007669"/>
    <property type="project" value="UniProtKB-KW"/>
</dbReference>
<sequence>MHALENRIPPPFVALAAALLMWFASLLPPVVQEAPFAWRATLAIAIAAVGVGFSVAGMRAFHRARTTMNPFTPDTASALVTGGVYRLTRNPMYLGLLLDLSAWAVFLWAPLALAVLPFFVLYIHRFQIVSEERALSSLFGTEYDAYRRAVRRWV</sequence>
<keyword evidence="2 5" id="KW-0812">Transmembrane</keyword>
<evidence type="ECO:0000256" key="1">
    <source>
        <dbReference type="ARBA" id="ARBA00004127"/>
    </source>
</evidence>
<dbReference type="Gene3D" id="1.20.120.1630">
    <property type="match status" value="1"/>
</dbReference>
<protein>
    <submittedName>
        <fullName evidence="6">Isoprenylcysteine carboxylmethyltransferase family protein</fullName>
        <ecNumber evidence="6">2.1.1.100</ecNumber>
        <ecNumber evidence="6">2.1.1.334</ecNumber>
    </submittedName>
</protein>
<keyword evidence="6" id="KW-0808">Transferase</keyword>
<evidence type="ECO:0000313" key="7">
    <source>
        <dbReference type="Proteomes" id="UP001363010"/>
    </source>
</evidence>
<feature type="transmembrane region" description="Helical" evidence="5">
    <location>
        <begin position="12"/>
        <end position="31"/>
    </location>
</feature>
<keyword evidence="6" id="KW-0489">Methyltransferase</keyword>
<dbReference type="EMBL" id="JBBKZV010000046">
    <property type="protein sequence ID" value="MEJ8826958.1"/>
    <property type="molecule type" value="Genomic_DNA"/>
</dbReference>
<organism evidence="6 7">
    <name type="scientific">Variovorax humicola</name>
    <dbReference type="NCBI Taxonomy" id="1769758"/>
    <lineage>
        <taxon>Bacteria</taxon>
        <taxon>Pseudomonadati</taxon>
        <taxon>Pseudomonadota</taxon>
        <taxon>Betaproteobacteria</taxon>
        <taxon>Burkholderiales</taxon>
        <taxon>Comamonadaceae</taxon>
        <taxon>Variovorax</taxon>
    </lineage>
</organism>
<dbReference type="Pfam" id="PF04191">
    <property type="entry name" value="PEMT"/>
    <property type="match status" value="1"/>
</dbReference>
<comment type="caution">
    <text evidence="6">The sequence shown here is derived from an EMBL/GenBank/DDBJ whole genome shotgun (WGS) entry which is preliminary data.</text>
</comment>
<evidence type="ECO:0000256" key="4">
    <source>
        <dbReference type="ARBA" id="ARBA00023136"/>
    </source>
</evidence>
<evidence type="ECO:0000256" key="5">
    <source>
        <dbReference type="SAM" id="Phobius"/>
    </source>
</evidence>
<proteinExistence type="predicted"/>
<accession>A0ABU8WAL0</accession>
<dbReference type="RefSeq" id="WP_340367988.1">
    <property type="nucleotide sequence ID" value="NZ_JBBKZV010000046.1"/>
</dbReference>
<dbReference type="GO" id="GO:0004671">
    <property type="term" value="F:protein C-terminal S-isoprenylcysteine carboxyl O-methyltransferase activity"/>
    <property type="evidence" value="ECO:0007669"/>
    <property type="project" value="UniProtKB-EC"/>
</dbReference>
<name>A0ABU8WAL0_9BURK</name>
<dbReference type="PANTHER" id="PTHR12714">
    <property type="entry name" value="PROTEIN-S ISOPRENYLCYSTEINE O-METHYLTRANSFERASE"/>
    <property type="match status" value="1"/>
</dbReference>
<keyword evidence="7" id="KW-1185">Reference proteome</keyword>
<evidence type="ECO:0000256" key="2">
    <source>
        <dbReference type="ARBA" id="ARBA00022692"/>
    </source>
</evidence>
<evidence type="ECO:0000256" key="3">
    <source>
        <dbReference type="ARBA" id="ARBA00022989"/>
    </source>
</evidence>
<feature type="transmembrane region" description="Helical" evidence="5">
    <location>
        <begin position="37"/>
        <end position="58"/>
    </location>
</feature>
<dbReference type="InterPro" id="IPR007318">
    <property type="entry name" value="Phopholipid_MeTrfase"/>
</dbReference>
<comment type="subcellular location">
    <subcellularLocation>
        <location evidence="1">Endomembrane system</location>
        <topology evidence="1">Multi-pass membrane protein</topology>
    </subcellularLocation>
</comment>
<keyword evidence="3 5" id="KW-1133">Transmembrane helix</keyword>